<dbReference type="Gene3D" id="3.30.160.60">
    <property type="entry name" value="Classic Zinc Finger"/>
    <property type="match status" value="2"/>
</dbReference>
<dbReference type="Proteomes" id="UP000307440">
    <property type="component" value="Unassembled WGS sequence"/>
</dbReference>
<gene>
    <name evidence="8" type="ORF">FA15DRAFT_446538</name>
</gene>
<keyword evidence="3 5" id="KW-0863">Zinc-finger</keyword>
<evidence type="ECO:0000256" key="3">
    <source>
        <dbReference type="ARBA" id="ARBA00022771"/>
    </source>
</evidence>
<evidence type="ECO:0000256" key="5">
    <source>
        <dbReference type="PROSITE-ProRule" id="PRU00042"/>
    </source>
</evidence>
<reference evidence="8 9" key="1">
    <citation type="journal article" date="2019" name="Nat. Ecol. Evol.">
        <title>Megaphylogeny resolves global patterns of mushroom evolution.</title>
        <authorList>
            <person name="Varga T."/>
            <person name="Krizsan K."/>
            <person name="Foldi C."/>
            <person name="Dima B."/>
            <person name="Sanchez-Garcia M."/>
            <person name="Sanchez-Ramirez S."/>
            <person name="Szollosi G.J."/>
            <person name="Szarkandi J.G."/>
            <person name="Papp V."/>
            <person name="Albert L."/>
            <person name="Andreopoulos W."/>
            <person name="Angelini C."/>
            <person name="Antonin V."/>
            <person name="Barry K.W."/>
            <person name="Bougher N.L."/>
            <person name="Buchanan P."/>
            <person name="Buyck B."/>
            <person name="Bense V."/>
            <person name="Catcheside P."/>
            <person name="Chovatia M."/>
            <person name="Cooper J."/>
            <person name="Damon W."/>
            <person name="Desjardin D."/>
            <person name="Finy P."/>
            <person name="Geml J."/>
            <person name="Haridas S."/>
            <person name="Hughes K."/>
            <person name="Justo A."/>
            <person name="Karasinski D."/>
            <person name="Kautmanova I."/>
            <person name="Kiss B."/>
            <person name="Kocsube S."/>
            <person name="Kotiranta H."/>
            <person name="LaButti K.M."/>
            <person name="Lechner B.E."/>
            <person name="Liimatainen K."/>
            <person name="Lipzen A."/>
            <person name="Lukacs Z."/>
            <person name="Mihaltcheva S."/>
            <person name="Morgado L.N."/>
            <person name="Niskanen T."/>
            <person name="Noordeloos M.E."/>
            <person name="Ohm R.A."/>
            <person name="Ortiz-Santana B."/>
            <person name="Ovrebo C."/>
            <person name="Racz N."/>
            <person name="Riley R."/>
            <person name="Savchenko A."/>
            <person name="Shiryaev A."/>
            <person name="Soop K."/>
            <person name="Spirin V."/>
            <person name="Szebenyi C."/>
            <person name="Tomsovsky M."/>
            <person name="Tulloss R.E."/>
            <person name="Uehling J."/>
            <person name="Grigoriev I.V."/>
            <person name="Vagvolgyi C."/>
            <person name="Papp T."/>
            <person name="Martin F.M."/>
            <person name="Miettinen O."/>
            <person name="Hibbett D.S."/>
            <person name="Nagy L.G."/>
        </authorList>
    </citation>
    <scope>NUCLEOTIDE SEQUENCE [LARGE SCALE GENOMIC DNA]</scope>
    <source>
        <strain evidence="8 9">CBS 121175</strain>
    </source>
</reference>
<dbReference type="GO" id="GO:0045944">
    <property type="term" value="P:positive regulation of transcription by RNA polymerase II"/>
    <property type="evidence" value="ECO:0007669"/>
    <property type="project" value="TreeGrafter"/>
</dbReference>
<feature type="region of interest" description="Disordered" evidence="6">
    <location>
        <begin position="313"/>
        <end position="406"/>
    </location>
</feature>
<dbReference type="InterPro" id="IPR050688">
    <property type="entry name" value="Zinc_finger/UBP_domain"/>
</dbReference>
<dbReference type="SUPFAM" id="SSF57667">
    <property type="entry name" value="beta-beta-alpha zinc fingers"/>
    <property type="match status" value="1"/>
</dbReference>
<dbReference type="STRING" id="230819.A0A5C3KT16"/>
<evidence type="ECO:0000313" key="9">
    <source>
        <dbReference type="Proteomes" id="UP000307440"/>
    </source>
</evidence>
<feature type="compositionally biased region" description="Low complexity" evidence="6">
    <location>
        <begin position="350"/>
        <end position="377"/>
    </location>
</feature>
<evidence type="ECO:0000259" key="7">
    <source>
        <dbReference type="PROSITE" id="PS50157"/>
    </source>
</evidence>
<dbReference type="Pfam" id="PF00096">
    <property type="entry name" value="zf-C2H2"/>
    <property type="match status" value="2"/>
</dbReference>
<dbReference type="EMBL" id="ML210213">
    <property type="protein sequence ID" value="TFK23711.1"/>
    <property type="molecule type" value="Genomic_DNA"/>
</dbReference>
<dbReference type="OrthoDB" id="654211at2759"/>
<feature type="region of interest" description="Disordered" evidence="6">
    <location>
        <begin position="441"/>
        <end position="475"/>
    </location>
</feature>
<keyword evidence="4" id="KW-0862">Zinc</keyword>
<dbReference type="AlphaFoldDB" id="A0A5C3KT16"/>
<dbReference type="SMART" id="SM00355">
    <property type="entry name" value="ZnF_C2H2"/>
    <property type="match status" value="2"/>
</dbReference>
<evidence type="ECO:0000313" key="8">
    <source>
        <dbReference type="EMBL" id="TFK23711.1"/>
    </source>
</evidence>
<accession>A0A5C3KT16</accession>
<keyword evidence="1" id="KW-0479">Metal-binding</keyword>
<dbReference type="FunFam" id="3.30.160.60:FF:000100">
    <property type="entry name" value="Zinc finger 45-like"/>
    <property type="match status" value="1"/>
</dbReference>
<dbReference type="InterPro" id="IPR013087">
    <property type="entry name" value="Znf_C2H2_type"/>
</dbReference>
<feature type="compositionally biased region" description="Low complexity" evidence="6">
    <location>
        <begin position="313"/>
        <end position="330"/>
    </location>
</feature>
<dbReference type="PROSITE" id="PS50157">
    <property type="entry name" value="ZINC_FINGER_C2H2_2"/>
    <property type="match status" value="2"/>
</dbReference>
<dbReference type="InterPro" id="IPR036236">
    <property type="entry name" value="Znf_C2H2_sf"/>
</dbReference>
<organism evidence="8 9">
    <name type="scientific">Coprinopsis marcescibilis</name>
    <name type="common">Agaric fungus</name>
    <name type="synonym">Psathyrella marcescibilis</name>
    <dbReference type="NCBI Taxonomy" id="230819"/>
    <lineage>
        <taxon>Eukaryota</taxon>
        <taxon>Fungi</taxon>
        <taxon>Dikarya</taxon>
        <taxon>Basidiomycota</taxon>
        <taxon>Agaricomycotina</taxon>
        <taxon>Agaricomycetes</taxon>
        <taxon>Agaricomycetidae</taxon>
        <taxon>Agaricales</taxon>
        <taxon>Agaricineae</taxon>
        <taxon>Psathyrellaceae</taxon>
        <taxon>Coprinopsis</taxon>
    </lineage>
</organism>
<protein>
    <recommendedName>
        <fullName evidence="7">C2H2-type domain-containing protein</fullName>
    </recommendedName>
</protein>
<dbReference type="PANTHER" id="PTHR24403:SF67">
    <property type="entry name" value="FI01116P-RELATED"/>
    <property type="match status" value="1"/>
</dbReference>
<evidence type="ECO:0000256" key="6">
    <source>
        <dbReference type="SAM" id="MobiDB-lite"/>
    </source>
</evidence>
<proteinExistence type="predicted"/>
<dbReference type="PANTHER" id="PTHR24403">
    <property type="entry name" value="ZINC FINGER PROTEIN"/>
    <property type="match status" value="1"/>
</dbReference>
<dbReference type="PROSITE" id="PS00028">
    <property type="entry name" value="ZINC_FINGER_C2H2_1"/>
    <property type="match status" value="1"/>
</dbReference>
<feature type="domain" description="C2H2-type" evidence="7">
    <location>
        <begin position="229"/>
        <end position="256"/>
    </location>
</feature>
<keyword evidence="9" id="KW-1185">Reference proteome</keyword>
<name>A0A5C3KT16_COPMA</name>
<dbReference type="GO" id="GO:0005634">
    <property type="term" value="C:nucleus"/>
    <property type="evidence" value="ECO:0007669"/>
    <property type="project" value="TreeGrafter"/>
</dbReference>
<sequence length="503" mass="52533">MQTQYGAVVALHGQQQNQQQREAFGAYPSFYPPNYLAGVNFTHGFLGGSSQSYALAPDGLYRGGPAYRASATTSGEEFDATGLGFSGGSMSGSLFAGEDAAPGYFGDAGWSWAEEDQQQQEQAQGLAHGVVAPVPMLPAPPEVSFLAIKSKGSAAAAIVRSPGPPLPTPAAMAVLLNGRSRSDGGQGGYDDGSAGAAAAAAAMPVPVPVPAPQPSVVVPENSTSREKKHACTMCHKRFDRPSTLRKHLLVHTGEKGAWVGLKGAGERLMVAAVAVCLAFVCEICGRRFGVASNLNRHVKRCVLKPVNMAASSKSCSESASGGEDAGAGSSPQASPVATSPEMSPPAQKRPSVSLSASSSPPQRGRAPPSISSSASSPLFNDPIPTTTTSSSNGAKPAKRRRRAPSPSRWVPLSLLQFNLISDDFYRTVQVPMPPVRRCLPKEERDSWDENTSPRPYHPESWDGVLPGPGLPQNQGLKPREASKLNFGSGGSASAFMVGRILVF</sequence>
<evidence type="ECO:0000256" key="2">
    <source>
        <dbReference type="ARBA" id="ARBA00022737"/>
    </source>
</evidence>
<feature type="compositionally biased region" description="Polar residues" evidence="6">
    <location>
        <begin position="383"/>
        <end position="393"/>
    </location>
</feature>
<keyword evidence="2" id="KW-0677">Repeat</keyword>
<evidence type="ECO:0000256" key="1">
    <source>
        <dbReference type="ARBA" id="ARBA00022723"/>
    </source>
</evidence>
<dbReference type="GO" id="GO:0008270">
    <property type="term" value="F:zinc ion binding"/>
    <property type="evidence" value="ECO:0007669"/>
    <property type="project" value="UniProtKB-KW"/>
</dbReference>
<feature type="compositionally biased region" description="Polar residues" evidence="6">
    <location>
        <begin position="331"/>
        <end position="341"/>
    </location>
</feature>
<feature type="domain" description="C2H2-type" evidence="7">
    <location>
        <begin position="279"/>
        <end position="299"/>
    </location>
</feature>
<evidence type="ECO:0000256" key="4">
    <source>
        <dbReference type="ARBA" id="ARBA00022833"/>
    </source>
</evidence>